<organism evidence="2 3">
    <name type="scientific">Altericroceibacterium spongiae</name>
    <dbReference type="NCBI Taxonomy" id="2320269"/>
    <lineage>
        <taxon>Bacteria</taxon>
        <taxon>Pseudomonadati</taxon>
        <taxon>Pseudomonadota</taxon>
        <taxon>Alphaproteobacteria</taxon>
        <taxon>Sphingomonadales</taxon>
        <taxon>Erythrobacteraceae</taxon>
        <taxon>Altericroceibacterium</taxon>
    </lineage>
</organism>
<proteinExistence type="predicted"/>
<protein>
    <submittedName>
        <fullName evidence="2">Uncharacterized protein</fullName>
    </submittedName>
</protein>
<feature type="signal peptide" evidence="1">
    <location>
        <begin position="1"/>
        <end position="22"/>
    </location>
</feature>
<dbReference type="RefSeq" id="WP_147395438.1">
    <property type="nucleotide sequence ID" value="NZ_RAPF01000002.1"/>
</dbReference>
<sequence>MMRHFIALGISAFAFVALPAAAQGSDPASKLTAEHETILRCSAAFAMVAGQQDEGNAEANKYPPMDERGREYFVQGMAQIMDDTGMDRTAIIEQLRTQLIDLAQPGKLDEAMPPCLLSLESSDL</sequence>
<dbReference type="OrthoDB" id="7582310at2"/>
<dbReference type="Proteomes" id="UP000284395">
    <property type="component" value="Unassembled WGS sequence"/>
</dbReference>
<name>A0A420EPX0_9SPHN</name>
<keyword evidence="1" id="KW-0732">Signal</keyword>
<dbReference type="AlphaFoldDB" id="A0A420EPX0"/>
<evidence type="ECO:0000313" key="2">
    <source>
        <dbReference type="EMBL" id="RKF22710.1"/>
    </source>
</evidence>
<gene>
    <name evidence="2" type="ORF">D6851_05765</name>
</gene>
<comment type="caution">
    <text evidence="2">The sequence shown here is derived from an EMBL/GenBank/DDBJ whole genome shotgun (WGS) entry which is preliminary data.</text>
</comment>
<evidence type="ECO:0000256" key="1">
    <source>
        <dbReference type="SAM" id="SignalP"/>
    </source>
</evidence>
<dbReference type="EMBL" id="RAPF01000002">
    <property type="protein sequence ID" value="RKF22710.1"/>
    <property type="molecule type" value="Genomic_DNA"/>
</dbReference>
<reference evidence="2 3" key="1">
    <citation type="submission" date="2018-09" db="EMBL/GenBank/DDBJ databases">
        <title>Altererythrobacter spongiae sp. nov., isolated from a marine sponge.</title>
        <authorList>
            <person name="Zhuang L."/>
            <person name="Luo L."/>
        </authorList>
    </citation>
    <scope>NUCLEOTIDE SEQUENCE [LARGE SCALE GENOMIC DNA]</scope>
    <source>
        <strain evidence="2 3">HN-Y73</strain>
    </source>
</reference>
<feature type="chain" id="PRO_5019453638" evidence="1">
    <location>
        <begin position="23"/>
        <end position="124"/>
    </location>
</feature>
<evidence type="ECO:0000313" key="3">
    <source>
        <dbReference type="Proteomes" id="UP000284395"/>
    </source>
</evidence>
<accession>A0A420EPX0</accession>
<keyword evidence="3" id="KW-1185">Reference proteome</keyword>